<dbReference type="SUPFAM" id="SSF52009">
    <property type="entry name" value="Phosphohistidine domain"/>
    <property type="match status" value="1"/>
</dbReference>
<comment type="pathway">
    <text evidence="3">Carbohydrate biosynthesis; gluconeogenesis.</text>
</comment>
<feature type="domain" description="PEP-utilising enzyme mobile" evidence="16">
    <location>
        <begin position="458"/>
        <end position="524"/>
    </location>
</feature>
<dbReference type="Gene3D" id="3.30.1490.20">
    <property type="entry name" value="ATP-grasp fold, A domain"/>
    <property type="match status" value="1"/>
</dbReference>
<dbReference type="InterPro" id="IPR008279">
    <property type="entry name" value="PEP-util_enz_mobile_dom"/>
</dbReference>
<dbReference type="GO" id="GO:0046872">
    <property type="term" value="F:metal ion binding"/>
    <property type="evidence" value="ECO:0007669"/>
    <property type="project" value="UniProtKB-KW"/>
</dbReference>
<dbReference type="Pfam" id="PF01326">
    <property type="entry name" value="PPDK_N"/>
    <property type="match status" value="2"/>
</dbReference>
<keyword evidence="9" id="KW-0547">Nucleotide-binding</keyword>
<proteinExistence type="inferred from homology"/>
<dbReference type="PANTHER" id="PTHR43030">
    <property type="entry name" value="PHOSPHOENOLPYRUVATE SYNTHASE"/>
    <property type="match status" value="1"/>
</dbReference>
<gene>
    <name evidence="18" type="primary">ppsA_5</name>
    <name evidence="18" type="ORF">NNJEOMEG_03768</name>
</gene>
<evidence type="ECO:0000259" key="17">
    <source>
        <dbReference type="Pfam" id="PF01326"/>
    </source>
</evidence>
<keyword evidence="19" id="KW-1185">Reference proteome</keyword>
<feature type="compositionally biased region" description="Polar residues" evidence="15">
    <location>
        <begin position="1050"/>
        <end position="1059"/>
    </location>
</feature>
<keyword evidence="18" id="KW-0670">Pyruvate</keyword>
<comment type="similarity">
    <text evidence="4">Belongs to the PEP-utilizing enzyme family.</text>
</comment>
<evidence type="ECO:0000256" key="3">
    <source>
        <dbReference type="ARBA" id="ARBA00004742"/>
    </source>
</evidence>
<evidence type="ECO:0000256" key="4">
    <source>
        <dbReference type="ARBA" id="ARBA00007837"/>
    </source>
</evidence>
<evidence type="ECO:0000256" key="11">
    <source>
        <dbReference type="ARBA" id="ARBA00022840"/>
    </source>
</evidence>
<keyword evidence="11" id="KW-0067">ATP-binding</keyword>
<evidence type="ECO:0000256" key="15">
    <source>
        <dbReference type="SAM" id="MobiDB-lite"/>
    </source>
</evidence>
<dbReference type="PANTHER" id="PTHR43030:SF1">
    <property type="entry name" value="PHOSPHOENOLPYRUVATE SYNTHASE"/>
    <property type="match status" value="1"/>
</dbReference>
<dbReference type="Gene3D" id="2.60.120.560">
    <property type="entry name" value="Exo-inulinase, domain 1"/>
    <property type="match status" value="1"/>
</dbReference>
<dbReference type="GO" id="GO:0005524">
    <property type="term" value="F:ATP binding"/>
    <property type="evidence" value="ECO:0007669"/>
    <property type="project" value="UniProtKB-KW"/>
</dbReference>
<sequence length="1059" mass="110564">MSLFSFLGRGNACRLLADPEAELAGRYRVFRELLGCNDAVLDALAALEQTWYGSEPFTMGAVRSTLAGLGRATASMAQALSGLAPKASEGLDAVNERLLALALAALEPPARTAEGPLAVSLDDLGSDALALASHAAGGKASNLARARVELGVPTPDGFALTAAAFQSFMEHAGLDALAARELEDLSPLDLPDLEARCDRIRAAVLAAPLPDDLTRALDESLAALAARSGARPLLAVRSSAVGEDGAASFAGQYESVLDVPFEGAAAALREVYAGKYIPRAVLYRLRHGLDDADAPMAVLVLAMVPAALSGVLYTLDPGAHDAPRMRLDAVHGLGDALVSGRSAAETTLIDLPSLEASGYGLLAPGLVGRLARLGLSLEEHFGAPQDVEWCVDRSGEVFVVQTRPLEVPELLEALAPADPGEPPGHETLLSGGVSACPGAASGPVLRVEGTVPAEVPLGAILVAANAAPELAALLDRAGGVIAAMGGAASHLASVAREMGVPALFGVRDCLEKLEEGMEVTLDATGARVLAGRVEALLTAAARPRSRLAGSPMHRRLRDCLDLVSPLTLTDPEADTFAPTGCKTLHDVVRFAHETALRAMFGLGGDPGEAGRAVRLKAQIPLTLYCVDLGGGLRDGLTTCGDARPEDIRSAPMRAIWRGFTHPGITWSGTVAFDPRSFLTLMASSATAEVGGGTPGGDSYALLGADYMNLSARFGYHFANIDAFQGETPARNHVAVRFAGGAGTFSGKCLRVAFLGRVLARLGFTAQISGDVLDARLQGALPGETAEALDHLGRLLAVSRLLDMAITSPAEAESMAEAFLAGDYDLLAKRRENPLPAFHLALGDWESVRDEDGAPIARQDGSRWATGLSRGLASFMGRLAGMRYQRFLDSVEAYFHFPLAAAKDTDMADGRVSVLTRPVSGAIDQAGGLAFGVRSAGTYLVLRINALEDNLMFFRFQDGRRTELASVRAPARAGEWRELAVEVRAGQVTGFLDGRPLLIYHFEEPVTGMVGLWTKADSVTDFKALTLETAAGKRTVAMGPDGPGGAPDPQVNPSAGMSDA</sequence>
<evidence type="ECO:0000256" key="7">
    <source>
        <dbReference type="ARBA" id="ARBA00022679"/>
    </source>
</evidence>
<comment type="function">
    <text evidence="2">Catalyzes the phosphorylation of pyruvate to phosphoenolpyruvate.</text>
</comment>
<feature type="domain" description="Pyruvate phosphate dikinase AMP/ATP-binding" evidence="17">
    <location>
        <begin position="135"/>
        <end position="353"/>
    </location>
</feature>
<comment type="caution">
    <text evidence="18">The sequence shown here is derived from an EMBL/GenBank/DDBJ whole genome shotgun (WGS) entry which is preliminary data.</text>
</comment>
<feature type="region of interest" description="Disordered" evidence="15">
    <location>
        <begin position="1034"/>
        <end position="1059"/>
    </location>
</feature>
<dbReference type="UniPathway" id="UPA00138"/>
<dbReference type="InterPro" id="IPR006319">
    <property type="entry name" value="PEP_synth"/>
</dbReference>
<evidence type="ECO:0000256" key="8">
    <source>
        <dbReference type="ARBA" id="ARBA00022723"/>
    </source>
</evidence>
<evidence type="ECO:0000259" key="16">
    <source>
        <dbReference type="Pfam" id="PF00391"/>
    </source>
</evidence>
<dbReference type="Pfam" id="PF00391">
    <property type="entry name" value="PEP-utilizers"/>
    <property type="match status" value="1"/>
</dbReference>
<evidence type="ECO:0000256" key="12">
    <source>
        <dbReference type="ARBA" id="ARBA00022842"/>
    </source>
</evidence>
<comment type="catalytic activity">
    <reaction evidence="14">
        <text>pyruvate + ATP + H2O = phosphoenolpyruvate + AMP + phosphate + 2 H(+)</text>
        <dbReference type="Rhea" id="RHEA:11364"/>
        <dbReference type="ChEBI" id="CHEBI:15361"/>
        <dbReference type="ChEBI" id="CHEBI:15377"/>
        <dbReference type="ChEBI" id="CHEBI:15378"/>
        <dbReference type="ChEBI" id="CHEBI:30616"/>
        <dbReference type="ChEBI" id="CHEBI:43474"/>
        <dbReference type="ChEBI" id="CHEBI:58702"/>
        <dbReference type="ChEBI" id="CHEBI:456215"/>
        <dbReference type="EC" id="2.7.9.2"/>
    </reaction>
</comment>
<evidence type="ECO:0000256" key="6">
    <source>
        <dbReference type="ARBA" id="ARBA00021623"/>
    </source>
</evidence>
<keyword evidence="8" id="KW-0479">Metal-binding</keyword>
<evidence type="ECO:0000256" key="2">
    <source>
        <dbReference type="ARBA" id="ARBA00002988"/>
    </source>
</evidence>
<organism evidence="18 19">
    <name type="scientific">Fundidesulfovibrio magnetotacticus</name>
    <dbReference type="NCBI Taxonomy" id="2730080"/>
    <lineage>
        <taxon>Bacteria</taxon>
        <taxon>Pseudomonadati</taxon>
        <taxon>Thermodesulfobacteriota</taxon>
        <taxon>Desulfovibrionia</taxon>
        <taxon>Desulfovibrionales</taxon>
        <taxon>Desulfovibrionaceae</taxon>
        <taxon>Fundidesulfovibrio</taxon>
    </lineage>
</organism>
<dbReference type="InterPro" id="IPR036637">
    <property type="entry name" value="Phosphohistidine_dom_sf"/>
</dbReference>
<dbReference type="InterPro" id="IPR002192">
    <property type="entry name" value="PPDK_AMP/ATP-bd"/>
</dbReference>
<dbReference type="EMBL" id="BLTE01000025">
    <property type="protein sequence ID" value="GFK95895.1"/>
    <property type="molecule type" value="Genomic_DNA"/>
</dbReference>
<evidence type="ECO:0000256" key="13">
    <source>
        <dbReference type="ARBA" id="ARBA00033470"/>
    </source>
</evidence>
<evidence type="ECO:0000256" key="14">
    <source>
        <dbReference type="ARBA" id="ARBA00047700"/>
    </source>
</evidence>
<evidence type="ECO:0000256" key="10">
    <source>
        <dbReference type="ARBA" id="ARBA00022777"/>
    </source>
</evidence>
<evidence type="ECO:0000313" key="19">
    <source>
        <dbReference type="Proteomes" id="UP000494245"/>
    </source>
</evidence>
<keyword evidence="7 18" id="KW-0808">Transferase</keyword>
<dbReference type="RefSeq" id="WP_173087034.1">
    <property type="nucleotide sequence ID" value="NZ_BLTE01000025.1"/>
</dbReference>
<evidence type="ECO:0000256" key="5">
    <source>
        <dbReference type="ARBA" id="ARBA00011996"/>
    </source>
</evidence>
<dbReference type="GO" id="GO:0006094">
    <property type="term" value="P:gluconeogenesis"/>
    <property type="evidence" value="ECO:0007669"/>
    <property type="project" value="UniProtKB-UniPathway"/>
</dbReference>
<dbReference type="SUPFAM" id="SSF56059">
    <property type="entry name" value="Glutathione synthetase ATP-binding domain-like"/>
    <property type="match status" value="1"/>
</dbReference>
<evidence type="ECO:0000256" key="9">
    <source>
        <dbReference type="ARBA" id="ARBA00022741"/>
    </source>
</evidence>
<dbReference type="AlphaFoldDB" id="A0A6V8M5P1"/>
<reference evidence="18 19" key="1">
    <citation type="submission" date="2020-04" db="EMBL/GenBank/DDBJ databases">
        <authorList>
            <consortium name="Desulfovibrio sp. FSS-1 genome sequencing consortium"/>
            <person name="Shimoshige H."/>
            <person name="Kobayashi H."/>
            <person name="Maekawa T."/>
        </authorList>
    </citation>
    <scope>NUCLEOTIDE SEQUENCE [LARGE SCALE GENOMIC DNA]</scope>
    <source>
        <strain evidence="18 19">SIID29052-01</strain>
    </source>
</reference>
<dbReference type="Proteomes" id="UP000494245">
    <property type="component" value="Unassembled WGS sequence"/>
</dbReference>
<dbReference type="Gene3D" id="3.30.470.20">
    <property type="entry name" value="ATP-grasp fold, B domain"/>
    <property type="match status" value="2"/>
</dbReference>
<name>A0A6V8M5P1_9BACT</name>
<comment type="cofactor">
    <cofactor evidence="1">
        <name>Mg(2+)</name>
        <dbReference type="ChEBI" id="CHEBI:18420"/>
    </cofactor>
</comment>
<reference evidence="18 19" key="2">
    <citation type="submission" date="2020-05" db="EMBL/GenBank/DDBJ databases">
        <title>Draft genome sequence of Desulfovibrio sp. strainFSS-1.</title>
        <authorList>
            <person name="Shimoshige H."/>
            <person name="Kobayashi H."/>
            <person name="Maekawa T."/>
        </authorList>
    </citation>
    <scope>NUCLEOTIDE SEQUENCE [LARGE SCALE GENOMIC DNA]</scope>
    <source>
        <strain evidence="18 19">SIID29052-01</strain>
    </source>
</reference>
<evidence type="ECO:0000313" key="18">
    <source>
        <dbReference type="EMBL" id="GFK95895.1"/>
    </source>
</evidence>
<feature type="domain" description="Pyruvate phosphate dikinase AMP/ATP-binding" evidence="17">
    <location>
        <begin position="368"/>
        <end position="407"/>
    </location>
</feature>
<dbReference type="InterPro" id="IPR013815">
    <property type="entry name" value="ATP_grasp_subdomain_1"/>
</dbReference>
<protein>
    <recommendedName>
        <fullName evidence="6">Phosphoenolpyruvate synthase</fullName>
        <ecNumber evidence="5">2.7.9.2</ecNumber>
    </recommendedName>
    <alternativeName>
        <fullName evidence="13">Pyruvate, water dikinase</fullName>
    </alternativeName>
</protein>
<evidence type="ECO:0000256" key="1">
    <source>
        <dbReference type="ARBA" id="ARBA00001946"/>
    </source>
</evidence>
<keyword evidence="12" id="KW-0460">Magnesium</keyword>
<accession>A0A6V8M5P1</accession>
<dbReference type="EC" id="2.7.9.2" evidence="5"/>
<dbReference type="GO" id="GO:0008986">
    <property type="term" value="F:pyruvate, water dikinase activity"/>
    <property type="evidence" value="ECO:0007669"/>
    <property type="project" value="UniProtKB-EC"/>
</dbReference>
<dbReference type="Gene3D" id="3.50.30.10">
    <property type="entry name" value="Phosphohistidine domain"/>
    <property type="match status" value="1"/>
</dbReference>
<keyword evidence="10" id="KW-0418">Kinase</keyword>